<evidence type="ECO:0000256" key="1">
    <source>
        <dbReference type="SAM" id="MobiDB-lite"/>
    </source>
</evidence>
<dbReference type="AlphaFoldDB" id="A0A5K7VXW4"/>
<protein>
    <submittedName>
        <fullName evidence="2">Uncharacterized protein</fullName>
    </submittedName>
</protein>
<proteinExistence type="predicted"/>
<organism evidence="2 3">
    <name type="scientific">Paulinella micropora</name>
    <dbReference type="NCBI Taxonomy" id="1928728"/>
    <lineage>
        <taxon>Eukaryota</taxon>
        <taxon>Sar</taxon>
        <taxon>Rhizaria</taxon>
        <taxon>Cercozoa</taxon>
        <taxon>Imbricatea</taxon>
        <taxon>Silicofilosea</taxon>
        <taxon>Euglyphida</taxon>
        <taxon>Paulinellidae</taxon>
        <taxon>Paulinella</taxon>
    </lineage>
</organism>
<geneLocation type="organellar chromatophore" evidence="2"/>
<keyword evidence="2" id="KW-0934">Plastid</keyword>
<reference evidence="2 3" key="1">
    <citation type="submission" date="2019-06" db="EMBL/GenBank/DDBJ databases">
        <title>A hidden player of endosymbiotic evolution: DNA virus triggered massive gene transfer.</title>
        <authorList>
            <person name="Matsuo M."/>
            <person name="Katahata A."/>
            <person name="Tachikawa M."/>
            <person name="Minakuchi Y."/>
            <person name="Noguchi H."/>
            <person name="Toyoda A."/>
            <person name="Fujiyama A."/>
            <person name="Suzuki Y."/>
            <person name="Satoh S."/>
            <person name="Nakayama T."/>
            <person name="Kamikawa R."/>
            <person name="Nomura M."/>
            <person name="Inagaki Y."/>
            <person name="Ishida K."/>
            <person name="Obokata J."/>
        </authorList>
    </citation>
    <scope>NUCLEOTIDE SEQUENCE [LARGE SCALE GENOMIC DNA]</scope>
    <source>
        <strain evidence="2 3">MYN1</strain>
    </source>
</reference>
<feature type="region of interest" description="Disordered" evidence="1">
    <location>
        <begin position="131"/>
        <end position="150"/>
    </location>
</feature>
<gene>
    <name evidence="2" type="primary">MYN1_Chr_116</name>
    <name evidence="2" type="ORF">PMYN1_Chma117</name>
</gene>
<dbReference type="EMBL" id="LC490351">
    <property type="protein sequence ID" value="BBL85929.1"/>
    <property type="molecule type" value="Genomic_DNA"/>
</dbReference>
<sequence>MYFYLLLFNPEGEDENVHSVRYGGENILLLFQDKDDADRYSILLEAQDFPLPSVVAVDSSEVENVCNVEGYIAQIVPTNFFPVNRLQRLMIFPPDLTILSDQEFTSLNLYQDEPLPETLPLNFYSLLDPEYEDEDEDDSDNLQSDSYTLPLGPTGLPIDPSLTLFESLEIEIFRHLFEDLM</sequence>
<dbReference type="Pfam" id="PF11360">
    <property type="entry name" value="DUF3110"/>
    <property type="match status" value="1"/>
</dbReference>
<dbReference type="InterPro" id="IPR021503">
    <property type="entry name" value="DUF3110"/>
</dbReference>
<name>A0A5K7VXW4_9EUKA</name>
<evidence type="ECO:0000313" key="3">
    <source>
        <dbReference type="Proteomes" id="UP000503178"/>
    </source>
</evidence>
<feature type="compositionally biased region" description="Acidic residues" evidence="1">
    <location>
        <begin position="131"/>
        <end position="140"/>
    </location>
</feature>
<dbReference type="Proteomes" id="UP000503178">
    <property type="component" value="Chromatophore Pltd"/>
</dbReference>
<evidence type="ECO:0000313" key="2">
    <source>
        <dbReference type="EMBL" id="BBL85929.1"/>
    </source>
</evidence>
<keyword evidence="3" id="KW-1185">Reference proteome</keyword>
<accession>A0A5K7VXW4</accession>